<protein>
    <submittedName>
        <fullName evidence="2">Uncharacterized protein</fullName>
    </submittedName>
</protein>
<feature type="region of interest" description="Disordered" evidence="1">
    <location>
        <begin position="167"/>
        <end position="197"/>
    </location>
</feature>
<reference evidence="2" key="2">
    <citation type="submission" date="2018-05" db="EMBL/GenBank/DDBJ databases">
        <title>OgluRS3 (Oryza glumaepatula Reference Sequence Version 3).</title>
        <authorList>
            <person name="Zhang J."/>
            <person name="Kudrna D."/>
            <person name="Lee S."/>
            <person name="Talag J."/>
            <person name="Welchert J."/>
            <person name="Wing R.A."/>
        </authorList>
    </citation>
    <scope>NUCLEOTIDE SEQUENCE [LARGE SCALE GENOMIC DNA]</scope>
</reference>
<organism evidence="2">
    <name type="scientific">Oryza glumipatula</name>
    <dbReference type="NCBI Taxonomy" id="40148"/>
    <lineage>
        <taxon>Eukaryota</taxon>
        <taxon>Viridiplantae</taxon>
        <taxon>Streptophyta</taxon>
        <taxon>Embryophyta</taxon>
        <taxon>Tracheophyta</taxon>
        <taxon>Spermatophyta</taxon>
        <taxon>Magnoliopsida</taxon>
        <taxon>Liliopsida</taxon>
        <taxon>Poales</taxon>
        <taxon>Poaceae</taxon>
        <taxon>BOP clade</taxon>
        <taxon>Oryzoideae</taxon>
        <taxon>Oryzeae</taxon>
        <taxon>Oryzinae</taxon>
        <taxon>Oryza</taxon>
    </lineage>
</organism>
<dbReference type="EnsemblPlants" id="OGLUM05G25490.1">
    <property type="protein sequence ID" value="OGLUM05G25490.1"/>
    <property type="gene ID" value="OGLUM05G25490"/>
</dbReference>
<proteinExistence type="predicted"/>
<evidence type="ECO:0000313" key="3">
    <source>
        <dbReference type="Proteomes" id="UP000026961"/>
    </source>
</evidence>
<accession>A0A0E0A239</accession>
<evidence type="ECO:0000256" key="1">
    <source>
        <dbReference type="SAM" id="MobiDB-lite"/>
    </source>
</evidence>
<sequence>MLGSGGGVVFLAVGQANSVWGAPPLLCGELLGNLEAVASPQGKLRLPRQYSLGSDSTGKPRGGVTEAAWISALSKDWKPVDGGASMVEADRICVGGGFFLLVLAALQPADLLGELREGKTGRRLGGVGRETGSHWLIHSGARELWCVCVVGDRGGYRRTFVTTGSPRDLRMKGNKLGKKRSPDRDPTAKAASSTSGK</sequence>
<dbReference type="AlphaFoldDB" id="A0A0E0A239"/>
<evidence type="ECO:0000313" key="2">
    <source>
        <dbReference type="EnsemblPlants" id="OGLUM05G25490.1"/>
    </source>
</evidence>
<keyword evidence="3" id="KW-1185">Reference proteome</keyword>
<dbReference type="Gramene" id="OGLUM05G25490.1">
    <property type="protein sequence ID" value="OGLUM05G25490.1"/>
    <property type="gene ID" value="OGLUM05G25490"/>
</dbReference>
<name>A0A0E0A239_9ORYZ</name>
<reference evidence="2" key="1">
    <citation type="submission" date="2015-04" db="UniProtKB">
        <authorList>
            <consortium name="EnsemblPlants"/>
        </authorList>
    </citation>
    <scope>IDENTIFICATION</scope>
</reference>
<dbReference type="Proteomes" id="UP000026961">
    <property type="component" value="Chromosome 5"/>
</dbReference>
<dbReference type="HOGENOM" id="CLU_1386103_0_0_1"/>